<accession>A0A1R2B5N9</accession>
<comment type="caution">
    <text evidence="2">The sequence shown here is derived from an EMBL/GenBank/DDBJ whole genome shotgun (WGS) entry which is preliminary data.</text>
</comment>
<reference evidence="2 3" key="1">
    <citation type="submission" date="2016-11" db="EMBL/GenBank/DDBJ databases">
        <title>The macronuclear genome of Stentor coeruleus: a giant cell with tiny introns.</title>
        <authorList>
            <person name="Slabodnick M."/>
            <person name="Ruby J.G."/>
            <person name="Reiff S.B."/>
            <person name="Swart E.C."/>
            <person name="Gosai S."/>
            <person name="Prabakaran S."/>
            <person name="Witkowska E."/>
            <person name="Larue G.E."/>
            <person name="Fisher S."/>
            <person name="Freeman R.M."/>
            <person name="Gunawardena J."/>
            <person name="Chu W."/>
            <person name="Stover N.A."/>
            <person name="Gregory B.D."/>
            <person name="Nowacki M."/>
            <person name="Derisi J."/>
            <person name="Roy S.W."/>
            <person name="Marshall W.F."/>
            <person name="Sood P."/>
        </authorList>
    </citation>
    <scope>NUCLEOTIDE SEQUENCE [LARGE SCALE GENOMIC DNA]</scope>
    <source>
        <strain evidence="2">WM001</strain>
    </source>
</reference>
<evidence type="ECO:0000256" key="1">
    <source>
        <dbReference type="SAM" id="Coils"/>
    </source>
</evidence>
<gene>
    <name evidence="2" type="ORF">SteCoe_29540</name>
</gene>
<evidence type="ECO:0000313" key="3">
    <source>
        <dbReference type="Proteomes" id="UP000187209"/>
    </source>
</evidence>
<keyword evidence="1" id="KW-0175">Coiled coil</keyword>
<sequence length="247" mass="28879">MNFFFLESPSSGMKFQTKQRKSGLSFKSLLTTNAETQEVKLLSRFTGKIESQKTPRIEIQDPQVPISEVTNLSYLIEQELLKLAENEKKINGILGSKDEYLSRIQERKMYLKECQEETEKIMLEKDQQIENIKKDIKEIEITINKSADTGKMLAFNYDSLALCNEKIQGEIEVLRKICGENNCKIGACERIKDKYLMDLNWVEMSNENTSAEIKEVYEKCNEMHRLYTSDCENIQRICEEIEKYKHK</sequence>
<name>A0A1R2B5N9_9CILI</name>
<dbReference type="AlphaFoldDB" id="A0A1R2B5N9"/>
<organism evidence="2 3">
    <name type="scientific">Stentor coeruleus</name>
    <dbReference type="NCBI Taxonomy" id="5963"/>
    <lineage>
        <taxon>Eukaryota</taxon>
        <taxon>Sar</taxon>
        <taxon>Alveolata</taxon>
        <taxon>Ciliophora</taxon>
        <taxon>Postciliodesmatophora</taxon>
        <taxon>Heterotrichea</taxon>
        <taxon>Heterotrichida</taxon>
        <taxon>Stentoridae</taxon>
        <taxon>Stentor</taxon>
    </lineage>
</organism>
<protein>
    <submittedName>
        <fullName evidence="2">Uncharacterized protein</fullName>
    </submittedName>
</protein>
<evidence type="ECO:0000313" key="2">
    <source>
        <dbReference type="EMBL" id="OMJ72088.1"/>
    </source>
</evidence>
<proteinExistence type="predicted"/>
<dbReference type="Proteomes" id="UP000187209">
    <property type="component" value="Unassembled WGS sequence"/>
</dbReference>
<keyword evidence="3" id="KW-1185">Reference proteome</keyword>
<dbReference type="EMBL" id="MPUH01000931">
    <property type="protein sequence ID" value="OMJ72088.1"/>
    <property type="molecule type" value="Genomic_DNA"/>
</dbReference>
<feature type="coiled-coil region" evidence="1">
    <location>
        <begin position="111"/>
        <end position="149"/>
    </location>
</feature>